<dbReference type="FunFam" id="3.30.70.360:FF:000004">
    <property type="entry name" value="Peptidase M20 domain-containing protein 2"/>
    <property type="match status" value="1"/>
</dbReference>
<feature type="signal peptide" evidence="2">
    <location>
        <begin position="1"/>
        <end position="18"/>
    </location>
</feature>
<dbReference type="GO" id="GO:0046657">
    <property type="term" value="P:folic acid catabolic process"/>
    <property type="evidence" value="ECO:0007669"/>
    <property type="project" value="TreeGrafter"/>
</dbReference>
<dbReference type="EMBL" id="CP002691">
    <property type="protein sequence ID" value="AEE52360.1"/>
    <property type="molecule type" value="Genomic_DNA"/>
</dbReference>
<dbReference type="Proteomes" id="UP000008461">
    <property type="component" value="Chromosome"/>
</dbReference>
<dbReference type="OrthoDB" id="9781032at2"/>
<keyword evidence="2" id="KW-0732">Signal</keyword>
<gene>
    <name evidence="4" type="ordered locus">Halhy_4520</name>
</gene>
<dbReference type="Pfam" id="PF01546">
    <property type="entry name" value="Peptidase_M20"/>
    <property type="match status" value="1"/>
</dbReference>
<dbReference type="NCBIfam" id="TIGR01891">
    <property type="entry name" value="amidohydrolases"/>
    <property type="match status" value="1"/>
</dbReference>
<keyword evidence="5" id="KW-1185">Reference proteome</keyword>
<organism evidence="4 5">
    <name type="scientific">Haliscomenobacter hydrossis (strain ATCC 27775 / DSM 1100 / LMG 10767 / O)</name>
    <dbReference type="NCBI Taxonomy" id="760192"/>
    <lineage>
        <taxon>Bacteria</taxon>
        <taxon>Pseudomonadati</taxon>
        <taxon>Bacteroidota</taxon>
        <taxon>Saprospiria</taxon>
        <taxon>Saprospirales</taxon>
        <taxon>Haliscomenobacteraceae</taxon>
        <taxon>Haliscomenobacter</taxon>
    </lineage>
</organism>
<dbReference type="InterPro" id="IPR017439">
    <property type="entry name" value="Amidohydrolase"/>
</dbReference>
<dbReference type="InterPro" id="IPR017145">
    <property type="entry name" value="Aminobenzoyl-glu_utiliz_pB"/>
</dbReference>
<evidence type="ECO:0000259" key="3">
    <source>
        <dbReference type="Pfam" id="PF07687"/>
    </source>
</evidence>
<name>F4KTE6_HALH1</name>
<dbReference type="PANTHER" id="PTHR30575:SF0">
    <property type="entry name" value="XAA-ARG DIPEPTIDASE"/>
    <property type="match status" value="1"/>
</dbReference>
<dbReference type="SUPFAM" id="SSF55031">
    <property type="entry name" value="Bacterial exopeptidase dimerisation domain"/>
    <property type="match status" value="1"/>
</dbReference>
<sequence length="481" mass="51752">MKPLFSLVLLLGGLGLFAQTSPPLSKEKAQTLKRLDELSGNYTQVAMKIWNWAELGYQETKSSQLLQDELRAAGFKVEAGVADMPTAFVASFGSGKPVIGILGEFDALPGVSQAAVPTRQERPEVKSGHACGHHLFGSGSAAAVVAVKEWLQKSGKSGTIRFYGTPAEEGGGGKVYMVRAGLFDDADVVIHWHPASENSARASSSLANISAKFRFYGQASHAAMAPDRGRSALDGVEAMNYMVNMMREHIPEDTRVHYVITRGGDAPNVVPAFAEVYYYARHPDAKTSQDIFDRIVKAGEGAALGTGTRMEYELINGVYNLMPNETLARIMHSNLSAVGGVAYTAEERQFAEQIVKTLNLDNVNIESANVVQPFEQKEERNSGSTDVGDISWVVPTVGLGTATWVPGTSAHSWQAVAAGGTGIGAKGMMVAAKTMALTAIDLFNAPETCIKAKAELKERTGKDFKYQCLIGTRKPPLDYRK</sequence>
<accession>F4KTE6</accession>
<dbReference type="SUPFAM" id="SSF53187">
    <property type="entry name" value="Zn-dependent exopeptidases"/>
    <property type="match status" value="1"/>
</dbReference>
<feature type="chain" id="PRO_5003310292" evidence="2">
    <location>
        <begin position="19"/>
        <end position="481"/>
    </location>
</feature>
<evidence type="ECO:0000313" key="4">
    <source>
        <dbReference type="EMBL" id="AEE52360.1"/>
    </source>
</evidence>
<dbReference type="Gene3D" id="3.40.630.10">
    <property type="entry name" value="Zn peptidases"/>
    <property type="match status" value="1"/>
</dbReference>
<dbReference type="Pfam" id="PF07687">
    <property type="entry name" value="M20_dimer"/>
    <property type="match status" value="1"/>
</dbReference>
<dbReference type="eggNOG" id="COG1473">
    <property type="taxonomic scope" value="Bacteria"/>
</dbReference>
<dbReference type="PANTHER" id="PTHR30575">
    <property type="entry name" value="PEPTIDASE M20"/>
    <property type="match status" value="1"/>
</dbReference>
<dbReference type="GO" id="GO:0071713">
    <property type="term" value="F:para-aminobenzoyl-glutamate hydrolase activity"/>
    <property type="evidence" value="ECO:0007669"/>
    <property type="project" value="TreeGrafter"/>
</dbReference>
<evidence type="ECO:0000256" key="1">
    <source>
        <dbReference type="ARBA" id="ARBA00022801"/>
    </source>
</evidence>
<protein>
    <submittedName>
        <fullName evidence="4">Amidohydrolase</fullName>
    </submittedName>
</protein>
<dbReference type="PIRSF" id="PIRSF037227">
    <property type="entry name" value="Aminobenzoyl-glu_utiliz_pB"/>
    <property type="match status" value="1"/>
</dbReference>
<dbReference type="GO" id="GO:0005737">
    <property type="term" value="C:cytoplasm"/>
    <property type="evidence" value="ECO:0007669"/>
    <property type="project" value="TreeGrafter"/>
</dbReference>
<feature type="domain" description="Peptidase M20 dimerisation" evidence="3">
    <location>
        <begin position="209"/>
        <end position="297"/>
    </location>
</feature>
<dbReference type="Gene3D" id="3.30.70.360">
    <property type="match status" value="1"/>
</dbReference>
<dbReference type="InterPro" id="IPR052030">
    <property type="entry name" value="Peptidase_M20/M20A_hydrolases"/>
</dbReference>
<dbReference type="STRING" id="760192.Halhy_4520"/>
<dbReference type="KEGG" id="hhy:Halhy_4520"/>
<reference evidence="4 5" key="1">
    <citation type="journal article" date="2011" name="Stand. Genomic Sci.">
        <title>Complete genome sequence of Haliscomenobacter hydrossis type strain (O).</title>
        <authorList>
            <consortium name="US DOE Joint Genome Institute (JGI-PGF)"/>
            <person name="Daligault H."/>
            <person name="Lapidus A."/>
            <person name="Zeytun A."/>
            <person name="Nolan M."/>
            <person name="Lucas S."/>
            <person name="Del Rio T.G."/>
            <person name="Tice H."/>
            <person name="Cheng J.F."/>
            <person name="Tapia R."/>
            <person name="Han C."/>
            <person name="Goodwin L."/>
            <person name="Pitluck S."/>
            <person name="Liolios K."/>
            <person name="Pagani I."/>
            <person name="Ivanova N."/>
            <person name="Huntemann M."/>
            <person name="Mavromatis K."/>
            <person name="Mikhailova N."/>
            <person name="Pati A."/>
            <person name="Chen A."/>
            <person name="Palaniappan K."/>
            <person name="Land M."/>
            <person name="Hauser L."/>
            <person name="Brambilla E.M."/>
            <person name="Rohde M."/>
            <person name="Verbarg S."/>
            <person name="Goker M."/>
            <person name="Bristow J."/>
            <person name="Eisen J.A."/>
            <person name="Markowitz V."/>
            <person name="Hugenholtz P."/>
            <person name="Kyrpides N.C."/>
            <person name="Klenk H.P."/>
            <person name="Woyke T."/>
        </authorList>
    </citation>
    <scope>NUCLEOTIDE SEQUENCE [LARGE SCALE GENOMIC DNA]</scope>
    <source>
        <strain evidence="5">ATCC 27775 / DSM 1100 / LMG 10767 / O</strain>
    </source>
</reference>
<dbReference type="InterPro" id="IPR036264">
    <property type="entry name" value="Bact_exopeptidase_dim_dom"/>
</dbReference>
<evidence type="ECO:0000256" key="2">
    <source>
        <dbReference type="SAM" id="SignalP"/>
    </source>
</evidence>
<reference key="2">
    <citation type="submission" date="2011-04" db="EMBL/GenBank/DDBJ databases">
        <title>Complete sequence of chromosome of Haliscomenobacter hydrossis DSM 1100.</title>
        <authorList>
            <consortium name="US DOE Joint Genome Institute (JGI-PGF)"/>
            <person name="Lucas S."/>
            <person name="Han J."/>
            <person name="Lapidus A."/>
            <person name="Bruce D."/>
            <person name="Goodwin L."/>
            <person name="Pitluck S."/>
            <person name="Peters L."/>
            <person name="Kyrpides N."/>
            <person name="Mavromatis K."/>
            <person name="Ivanova N."/>
            <person name="Ovchinnikova G."/>
            <person name="Pagani I."/>
            <person name="Daligault H."/>
            <person name="Detter J.C."/>
            <person name="Han C."/>
            <person name="Land M."/>
            <person name="Hauser L."/>
            <person name="Markowitz V."/>
            <person name="Cheng J.-F."/>
            <person name="Hugenholtz P."/>
            <person name="Woyke T."/>
            <person name="Wu D."/>
            <person name="Verbarg S."/>
            <person name="Frueling A."/>
            <person name="Brambilla E."/>
            <person name="Klenk H.-P."/>
            <person name="Eisen J.A."/>
        </authorList>
    </citation>
    <scope>NUCLEOTIDE SEQUENCE</scope>
    <source>
        <strain>DSM 1100</strain>
    </source>
</reference>
<dbReference type="RefSeq" id="WP_013766898.1">
    <property type="nucleotide sequence ID" value="NC_015510.1"/>
</dbReference>
<dbReference type="InterPro" id="IPR011650">
    <property type="entry name" value="Peptidase_M20_dimer"/>
</dbReference>
<dbReference type="InterPro" id="IPR002933">
    <property type="entry name" value="Peptidase_M20"/>
</dbReference>
<keyword evidence="1" id="KW-0378">Hydrolase</keyword>
<dbReference type="HOGENOM" id="CLU_031812_0_1_10"/>
<evidence type="ECO:0000313" key="5">
    <source>
        <dbReference type="Proteomes" id="UP000008461"/>
    </source>
</evidence>
<dbReference type="GO" id="GO:0016805">
    <property type="term" value="F:dipeptidase activity"/>
    <property type="evidence" value="ECO:0007669"/>
    <property type="project" value="TreeGrafter"/>
</dbReference>
<proteinExistence type="predicted"/>
<dbReference type="AlphaFoldDB" id="F4KTE6"/>